<keyword evidence="7" id="KW-1185">Reference proteome</keyword>
<name>A0A1A8XUV5_9RHOO</name>
<dbReference type="NCBIfam" id="TIGR01458">
    <property type="entry name" value="HAD-SF-IIA-hyp3"/>
    <property type="match status" value="1"/>
</dbReference>
<sequence>MLYVGNQVIDGAYDAIRAVQERHIPHRYVTNTTTQARDALAHKLQALGFPIEPKHILSAPAAAQVYLRHRQFRSCHFLVADAIREEFREFPTSQTAPEAVVIGDIGRAWTYDLVNQVFQMVMAGAELIALHKAKYWQTPEGLQVDIGAFVAALEYATGKEATVIGKPSPAFFQAAVQELDCPKDEIVMIGDDIDADVGGAQKCGLRGILVRTGKYRQEYVSASPITPDAVLDSIAQLPRYL</sequence>
<proteinExistence type="inferred from homology"/>
<evidence type="ECO:0000256" key="4">
    <source>
        <dbReference type="ARBA" id="ARBA00022842"/>
    </source>
</evidence>
<evidence type="ECO:0000256" key="5">
    <source>
        <dbReference type="ARBA" id="ARBA00039666"/>
    </source>
</evidence>
<dbReference type="PANTHER" id="PTHR19288">
    <property type="entry name" value="4-NITROPHENYLPHOSPHATASE-RELATED"/>
    <property type="match status" value="1"/>
</dbReference>
<dbReference type="Gene3D" id="3.40.50.1000">
    <property type="entry name" value="HAD superfamily/HAD-like"/>
    <property type="match status" value="2"/>
</dbReference>
<organism evidence="6 7">
    <name type="scientific">Candidatus Propionivibrio aalborgensis</name>
    <dbReference type="NCBI Taxonomy" id="1860101"/>
    <lineage>
        <taxon>Bacteria</taxon>
        <taxon>Pseudomonadati</taxon>
        <taxon>Pseudomonadota</taxon>
        <taxon>Betaproteobacteria</taxon>
        <taxon>Rhodocyclales</taxon>
        <taxon>Rhodocyclaceae</taxon>
        <taxon>Propionivibrio</taxon>
    </lineage>
</organism>
<dbReference type="Pfam" id="PF13344">
    <property type="entry name" value="Hydrolase_6"/>
    <property type="match status" value="1"/>
</dbReference>
<dbReference type="NCBIfam" id="TIGR01549">
    <property type="entry name" value="HAD-SF-IA-v1"/>
    <property type="match status" value="1"/>
</dbReference>
<dbReference type="InterPro" id="IPR006355">
    <property type="entry name" value="LHPP/HDHD2"/>
</dbReference>
<dbReference type="Pfam" id="PF13242">
    <property type="entry name" value="Hydrolase_like"/>
    <property type="match status" value="1"/>
</dbReference>
<comment type="similarity">
    <text evidence="2">Belongs to the HAD-like hydrolase superfamily.</text>
</comment>
<dbReference type="InterPro" id="IPR036412">
    <property type="entry name" value="HAD-like_sf"/>
</dbReference>
<dbReference type="Proteomes" id="UP000199600">
    <property type="component" value="Unassembled WGS sequence"/>
</dbReference>
<evidence type="ECO:0000313" key="6">
    <source>
        <dbReference type="EMBL" id="SBT08352.1"/>
    </source>
</evidence>
<keyword evidence="4" id="KW-0460">Magnesium</keyword>
<dbReference type="GO" id="GO:0005737">
    <property type="term" value="C:cytoplasm"/>
    <property type="evidence" value="ECO:0007669"/>
    <property type="project" value="TreeGrafter"/>
</dbReference>
<dbReference type="AlphaFoldDB" id="A0A1A8XUV5"/>
<evidence type="ECO:0000256" key="2">
    <source>
        <dbReference type="ARBA" id="ARBA00007958"/>
    </source>
</evidence>
<dbReference type="NCBIfam" id="TIGR01460">
    <property type="entry name" value="HAD-SF-IIA"/>
    <property type="match status" value="1"/>
</dbReference>
<evidence type="ECO:0000256" key="1">
    <source>
        <dbReference type="ARBA" id="ARBA00001946"/>
    </source>
</evidence>
<comment type="cofactor">
    <cofactor evidence="1">
        <name>Mg(2+)</name>
        <dbReference type="ChEBI" id="CHEBI:18420"/>
    </cofactor>
</comment>
<dbReference type="GO" id="GO:0046872">
    <property type="term" value="F:metal ion binding"/>
    <property type="evidence" value="ECO:0007669"/>
    <property type="project" value="UniProtKB-KW"/>
</dbReference>
<reference evidence="6 7" key="1">
    <citation type="submission" date="2016-06" db="EMBL/GenBank/DDBJ databases">
        <authorList>
            <person name="Kjaerup R.B."/>
            <person name="Dalgaard T.S."/>
            <person name="Juul-Madsen H.R."/>
        </authorList>
    </citation>
    <scope>NUCLEOTIDE SEQUENCE [LARGE SCALE GENOMIC DNA]</scope>
    <source>
        <strain evidence="6">2</strain>
    </source>
</reference>
<dbReference type="InterPro" id="IPR023214">
    <property type="entry name" value="HAD_sf"/>
</dbReference>
<dbReference type="PANTHER" id="PTHR19288:SF46">
    <property type="entry name" value="HALOACID DEHALOGENASE-LIKE HYDROLASE DOMAIN-CONTAINING PROTEIN 2"/>
    <property type="match status" value="1"/>
</dbReference>
<evidence type="ECO:0000256" key="3">
    <source>
        <dbReference type="ARBA" id="ARBA00022723"/>
    </source>
</evidence>
<dbReference type="InterPro" id="IPR006439">
    <property type="entry name" value="HAD-SF_hydro_IA"/>
</dbReference>
<evidence type="ECO:0000313" key="7">
    <source>
        <dbReference type="Proteomes" id="UP000199600"/>
    </source>
</evidence>
<keyword evidence="3" id="KW-0479">Metal-binding</keyword>
<dbReference type="GO" id="GO:0016791">
    <property type="term" value="F:phosphatase activity"/>
    <property type="evidence" value="ECO:0007669"/>
    <property type="project" value="InterPro"/>
</dbReference>
<dbReference type="EMBL" id="FLQY01000188">
    <property type="protein sequence ID" value="SBT08352.1"/>
    <property type="molecule type" value="Genomic_DNA"/>
</dbReference>
<protein>
    <recommendedName>
        <fullName evidence="5">Haloacid dehalogenase-like hydrolase domain-containing protein 2</fullName>
    </recommendedName>
</protein>
<gene>
    <name evidence="6" type="primary">HDHD</name>
    <name evidence="6" type="ORF">PROAA_2680006</name>
</gene>
<accession>A0A1A8XUV5</accession>
<keyword evidence="6" id="KW-0378">Hydrolase</keyword>
<dbReference type="InterPro" id="IPR006357">
    <property type="entry name" value="HAD-SF_hydro_IIA"/>
</dbReference>
<dbReference type="SUPFAM" id="SSF56784">
    <property type="entry name" value="HAD-like"/>
    <property type="match status" value="1"/>
</dbReference>